<gene>
    <name evidence="2" type="ORF">GS18_0209090</name>
</gene>
<dbReference type="InterPro" id="IPR012337">
    <property type="entry name" value="RNaseH-like_sf"/>
</dbReference>
<dbReference type="CDD" id="cd09279">
    <property type="entry name" value="RNase_HI_like"/>
    <property type="match status" value="1"/>
</dbReference>
<dbReference type="RefSeq" id="WP_029566005.1">
    <property type="nucleotide sequence ID" value="NZ_CP176757.1"/>
</dbReference>
<dbReference type="STRING" id="246786.GS18_0209090"/>
<evidence type="ECO:0000313" key="2">
    <source>
        <dbReference type="EMBL" id="KEZ52965.1"/>
    </source>
</evidence>
<reference evidence="2 3" key="1">
    <citation type="journal article" date="2005" name="Int. J. Syst. Evol. Microbiol.">
        <title>Bacillus cibi sp. nov., isolated from jeotgal, a traditional Korean fermented seafood.</title>
        <authorList>
            <person name="Yoon J.H."/>
            <person name="Lee C.H."/>
            <person name="Oh T.K."/>
        </authorList>
    </citation>
    <scope>NUCLEOTIDE SEQUENCE [LARGE SCALE GENOMIC DNA]</scope>
    <source>
        <strain evidence="2 3">DSM 16189</strain>
    </source>
</reference>
<dbReference type="PROSITE" id="PS50879">
    <property type="entry name" value="RNASE_H_1"/>
    <property type="match status" value="1"/>
</dbReference>
<dbReference type="GO" id="GO:0003676">
    <property type="term" value="F:nucleic acid binding"/>
    <property type="evidence" value="ECO:0007669"/>
    <property type="project" value="InterPro"/>
</dbReference>
<evidence type="ECO:0000313" key="3">
    <source>
        <dbReference type="Proteomes" id="UP000028549"/>
    </source>
</evidence>
<keyword evidence="3" id="KW-1185">Reference proteome</keyword>
<dbReference type="GO" id="GO:0004523">
    <property type="term" value="F:RNA-DNA hybrid ribonuclease activity"/>
    <property type="evidence" value="ECO:0007669"/>
    <property type="project" value="InterPro"/>
</dbReference>
<feature type="domain" description="RNase H type-1" evidence="1">
    <location>
        <begin position="70"/>
        <end position="206"/>
    </location>
</feature>
<dbReference type="Proteomes" id="UP000028549">
    <property type="component" value="Unassembled WGS sequence"/>
</dbReference>
<sequence>MKYHIQWMYKTPKKQSVLFSSDETDLETAISIGEDAEKTGRAQSLEFIDSRGTSWTLKELKKLGLEVAHEPTDVEAFFDGNYNKLSKEAGLGAVIYYTINGKRSRMRYSQKAEALSNNEAEYMAFYFLVQKLEELGVQHQDVTFKGDSQVVLNQLSGEWPCYEEAYSRWLDKIEKALNKRNIRPICVPVARKENAEADKLAGQGLSGIKVASEWTAGDQDE</sequence>
<dbReference type="NCBIfam" id="NF005822">
    <property type="entry name" value="PRK07708.1"/>
    <property type="match status" value="1"/>
</dbReference>
<dbReference type="AlphaFoldDB" id="A0A084H053"/>
<dbReference type="InterPro" id="IPR002156">
    <property type="entry name" value="RNaseH_domain"/>
</dbReference>
<dbReference type="Gene3D" id="3.30.420.10">
    <property type="entry name" value="Ribonuclease H-like superfamily/Ribonuclease H"/>
    <property type="match status" value="1"/>
</dbReference>
<dbReference type="OrthoDB" id="2680098at2"/>
<dbReference type="PANTHER" id="PTHR46387">
    <property type="entry name" value="POLYNUCLEOTIDYL TRANSFERASE, RIBONUCLEASE H-LIKE SUPERFAMILY PROTEIN"/>
    <property type="match status" value="1"/>
</dbReference>
<dbReference type="EMBL" id="JNVC02000004">
    <property type="protein sequence ID" value="KEZ52965.1"/>
    <property type="molecule type" value="Genomic_DNA"/>
</dbReference>
<organism evidence="2 3">
    <name type="scientific">Metabacillus indicus</name>
    <name type="common">Bacillus indicus</name>
    <dbReference type="NCBI Taxonomy" id="246786"/>
    <lineage>
        <taxon>Bacteria</taxon>
        <taxon>Bacillati</taxon>
        <taxon>Bacillota</taxon>
        <taxon>Bacilli</taxon>
        <taxon>Bacillales</taxon>
        <taxon>Bacillaceae</taxon>
        <taxon>Metabacillus</taxon>
    </lineage>
</organism>
<dbReference type="InterPro" id="IPR036397">
    <property type="entry name" value="RNaseH_sf"/>
</dbReference>
<dbReference type="PANTHER" id="PTHR46387:SF2">
    <property type="entry name" value="RIBONUCLEASE HI"/>
    <property type="match status" value="1"/>
</dbReference>
<dbReference type="SUPFAM" id="SSF53098">
    <property type="entry name" value="Ribonuclease H-like"/>
    <property type="match status" value="1"/>
</dbReference>
<accession>A0A084H053</accession>
<dbReference type="Pfam" id="PF13456">
    <property type="entry name" value="RVT_3"/>
    <property type="match status" value="1"/>
</dbReference>
<comment type="caution">
    <text evidence="2">The sequence shown here is derived from an EMBL/GenBank/DDBJ whole genome shotgun (WGS) entry which is preliminary data.</text>
</comment>
<protein>
    <recommendedName>
        <fullName evidence="1">RNase H type-1 domain-containing protein</fullName>
    </recommendedName>
</protein>
<proteinExistence type="predicted"/>
<name>A0A084H053_METID</name>
<evidence type="ECO:0000259" key="1">
    <source>
        <dbReference type="PROSITE" id="PS50879"/>
    </source>
</evidence>